<dbReference type="EMBL" id="JAHSTX010000001">
    <property type="protein sequence ID" value="MBV4547213.1"/>
    <property type="molecule type" value="Genomic_DNA"/>
</dbReference>
<dbReference type="RefSeq" id="WP_217864159.1">
    <property type="nucleotide sequence ID" value="NZ_JAHSTX010000001.1"/>
</dbReference>
<accession>A0ABS6RM37</accession>
<dbReference type="Proteomes" id="UP001048763">
    <property type="component" value="Unassembled WGS sequence"/>
</dbReference>
<evidence type="ECO:0000313" key="2">
    <source>
        <dbReference type="Proteomes" id="UP001048763"/>
    </source>
</evidence>
<proteinExistence type="predicted"/>
<sequence>MPESTAPLPDAQSAGELDALFGLRGLQFPGASETIGEGVAVTPSGQIMVSATVELEDRSYYGLARLDADGNADTDFVKTGYLTGQFGTHLISQGGQLIVGADGLIWMCGVIGNIKKKVIEYQQVIARFLPDGSPDIDFGGNRNGYRIVPMRIPSLFGATHGQLLLAKSDPQLAQPDRLLFVTAQKGSGLLTRFHLDGSDDLSFASNGWLPLSLPGVAISLSGIIQLDDGRILLHGKTEVTNQGLVMAFDHNGKVAEGFGEKGLLLLNLQRNGKPLESHVTDIVVQTAQRLLLLGSAVESTDGTKLQHALISGITYAGQMDDAFNNPVLSPTLHELDLRGWQAGFALDDIAGKRIVAVGQTSGSARGLLTAGFLVDGAVDDSFDVEGAKDISWPAINACLQGSSILVLGRRDDSAQLVRLLTAPVTKQRASMGN</sequence>
<reference evidence="1" key="1">
    <citation type="submission" date="2021-06" db="EMBL/GenBank/DDBJ databases">
        <title>Updating the genus Pseudomonas: Description of 43 new species and partition of the Pseudomonas putida group.</title>
        <authorList>
            <person name="Girard L."/>
            <person name="Lood C."/>
            <person name="Vandamme P."/>
            <person name="Rokni-Zadeh H."/>
            <person name="Van Noort V."/>
            <person name="Hofte M."/>
            <person name="Lavigne R."/>
            <person name="De Mot R."/>
        </authorList>
    </citation>
    <scope>NUCLEOTIDE SEQUENCE</scope>
    <source>
        <strain evidence="1">SWRI88</strain>
    </source>
</reference>
<evidence type="ECO:0008006" key="3">
    <source>
        <dbReference type="Google" id="ProtNLM"/>
    </source>
</evidence>
<keyword evidence="2" id="KW-1185">Reference proteome</keyword>
<name>A0ABS6RM37_9PSED</name>
<protein>
    <recommendedName>
        <fullName evidence="3">Delta-60 repeat domain-containing protein</fullName>
    </recommendedName>
</protein>
<evidence type="ECO:0000313" key="1">
    <source>
        <dbReference type="EMBL" id="MBV4547213.1"/>
    </source>
</evidence>
<organism evidence="1 2">
    <name type="scientific">Pseudomonas triticicola</name>
    <dbReference type="NCBI Taxonomy" id="2842345"/>
    <lineage>
        <taxon>Bacteria</taxon>
        <taxon>Pseudomonadati</taxon>
        <taxon>Pseudomonadota</taxon>
        <taxon>Gammaproteobacteria</taxon>
        <taxon>Pseudomonadales</taxon>
        <taxon>Pseudomonadaceae</taxon>
        <taxon>Pseudomonas</taxon>
    </lineage>
</organism>
<gene>
    <name evidence="1" type="ORF">KVG85_14000</name>
</gene>
<comment type="caution">
    <text evidence="1">The sequence shown here is derived from an EMBL/GenBank/DDBJ whole genome shotgun (WGS) entry which is preliminary data.</text>
</comment>